<reference evidence="2 4" key="1">
    <citation type="journal article" date="2008" name="Genome Biol.">
        <title>The genome sequence of the model ascomycete fungus Podospora anserina.</title>
        <authorList>
            <person name="Espagne E."/>
            <person name="Lespinet O."/>
            <person name="Malagnac F."/>
            <person name="Da Silva C."/>
            <person name="Jaillon O."/>
            <person name="Porcel B.M."/>
            <person name="Couloux A."/>
            <person name="Aury J.-M."/>
            <person name="Segurens B."/>
            <person name="Poulain J."/>
            <person name="Anthouard V."/>
            <person name="Grossetete S."/>
            <person name="Khalili H."/>
            <person name="Coppin E."/>
            <person name="Dequard-Chablat M."/>
            <person name="Picard M."/>
            <person name="Contamine V."/>
            <person name="Arnaise S."/>
            <person name="Bourdais A."/>
            <person name="Berteaux-Lecellier V."/>
            <person name="Gautheret D."/>
            <person name="de Vries R.P."/>
            <person name="Battaglia E."/>
            <person name="Coutinho P.M."/>
            <person name="Danchin E.G.J."/>
            <person name="Henrissat B."/>
            <person name="El Khoury R."/>
            <person name="Sainsard-Chanet A."/>
            <person name="Boivin A."/>
            <person name="Pinan-Lucarre B."/>
            <person name="Sellem C.H."/>
            <person name="Debuchy R."/>
            <person name="Wincker P."/>
            <person name="Weissenbach J."/>
            <person name="Silar P."/>
        </authorList>
    </citation>
    <scope>NUCLEOTIDE SEQUENCE [LARGE SCALE GENOMIC DNA]</scope>
    <source>
        <strain evidence="4">S / ATCC MYA-4624 / DSM 980 / FGSC 10383</strain>
        <strain evidence="2">S mat+</strain>
    </source>
</reference>
<sequence length="173" mass="19561">MILYTPVTKNRATQWTPVFTNLKTPLTTRLAKLLLPMHSPTHKNPTPPKPRRPALSPINVLFVESPTGGNVILSSSTLHHASSESSLADTPPTNSKHMNNHTKRRQCPFRDCEGGGAETKDLNRHLWTHHPEYASAENIPKDEEWCGFQGCGYHGRRDNVKRHRDNHNHWPSA</sequence>
<accession>B2AFA4</accession>
<dbReference type="RefSeq" id="XP_001904343.1">
    <property type="nucleotide sequence ID" value="XM_001904308.1"/>
</dbReference>
<feature type="region of interest" description="Disordered" evidence="1">
    <location>
        <begin position="77"/>
        <end position="111"/>
    </location>
</feature>
<dbReference type="EMBL" id="FO904940">
    <property type="protein sequence ID" value="CDP29197.1"/>
    <property type="molecule type" value="Genomic_DNA"/>
</dbReference>
<dbReference type="OrthoDB" id="4580315at2759"/>
<evidence type="ECO:0000313" key="4">
    <source>
        <dbReference type="Proteomes" id="UP000001197"/>
    </source>
</evidence>
<reference evidence="3" key="4">
    <citation type="submission" date="2015-04" db="EMBL/GenBank/DDBJ databases">
        <title>Maintaining two mating types: Structure of the mating type locus and its role in heterokaryosis in Podospora anserina.</title>
        <authorList>
            <person name="Grognet P."/>
            <person name="Bidard F."/>
            <person name="Kuchly C."/>
            <person name="Chan Ho Tong L."/>
            <person name="Coppin E."/>
            <person name="Ait Benkhali J."/>
            <person name="Couloux A."/>
            <person name="Wincker P."/>
            <person name="Debuchy R."/>
            <person name="Silar P."/>
        </authorList>
    </citation>
    <scope>NUCLEOTIDE SEQUENCE</scope>
</reference>
<dbReference type="VEuPathDB" id="FungiDB:PODANS_5_50"/>
<reference evidence="2" key="2">
    <citation type="submission" date="2008-07" db="EMBL/GenBank/DDBJ databases">
        <authorList>
            <person name="Genoscope - CEA"/>
        </authorList>
    </citation>
    <scope>NUCLEOTIDE SEQUENCE</scope>
    <source>
        <strain evidence="2">S mat+</strain>
    </source>
</reference>
<dbReference type="Proteomes" id="UP000001197">
    <property type="component" value="Chromosome 5"/>
</dbReference>
<feature type="compositionally biased region" description="Basic residues" evidence="1">
    <location>
        <begin position="98"/>
        <end position="107"/>
    </location>
</feature>
<reference evidence="4" key="3">
    <citation type="journal article" date="2014" name="Genetics">
        <title>Maintaining two mating types: Structure of the mating type locus and its role in heterokaryosis in Podospora anserina.</title>
        <authorList>
            <person name="Grognet P."/>
            <person name="Bidard F."/>
            <person name="Kuchly C."/>
            <person name="Tong L.C.H."/>
            <person name="Coppin E."/>
            <person name="Benkhali J.A."/>
            <person name="Couloux A."/>
            <person name="Wincker P."/>
            <person name="Debuchy R."/>
            <person name="Silar P."/>
        </authorList>
    </citation>
    <scope>GENOME REANNOTATION</scope>
    <source>
        <strain evidence="4">S / ATCC MYA-4624 / DSM 980 / FGSC 10383</strain>
    </source>
</reference>
<dbReference type="eggNOG" id="ENOG502RKFT">
    <property type="taxonomic scope" value="Eukaryota"/>
</dbReference>
<dbReference type="AlphaFoldDB" id="B2AFA4"/>
<organism evidence="2">
    <name type="scientific">Podospora anserina (strain S / ATCC MYA-4624 / DSM 980 / FGSC 10383)</name>
    <name type="common">Pleurage anserina</name>
    <dbReference type="NCBI Taxonomy" id="515849"/>
    <lineage>
        <taxon>Eukaryota</taxon>
        <taxon>Fungi</taxon>
        <taxon>Dikarya</taxon>
        <taxon>Ascomycota</taxon>
        <taxon>Pezizomycotina</taxon>
        <taxon>Sordariomycetes</taxon>
        <taxon>Sordariomycetidae</taxon>
        <taxon>Sordariales</taxon>
        <taxon>Podosporaceae</taxon>
        <taxon>Podospora</taxon>
        <taxon>Podospora anserina</taxon>
    </lineage>
</organism>
<dbReference type="HOGENOM" id="CLU_1548266_0_0_1"/>
<evidence type="ECO:0000256" key="1">
    <source>
        <dbReference type="SAM" id="MobiDB-lite"/>
    </source>
</evidence>
<gene>
    <name evidence="2" type="ORF">PODANS_5_50</name>
</gene>
<dbReference type="KEGG" id="pan:PODANSg1362"/>
<feature type="compositionally biased region" description="Low complexity" evidence="1">
    <location>
        <begin position="77"/>
        <end position="88"/>
    </location>
</feature>
<proteinExistence type="predicted"/>
<dbReference type="GeneID" id="6188234"/>
<evidence type="ECO:0000313" key="3">
    <source>
        <dbReference type="EMBL" id="CDP29197.1"/>
    </source>
</evidence>
<dbReference type="EMBL" id="CU633457">
    <property type="protein sequence ID" value="CAP62122.1"/>
    <property type="molecule type" value="Genomic_DNA"/>
</dbReference>
<name>B2AFA4_PODAN</name>
<keyword evidence="4" id="KW-1185">Reference proteome</keyword>
<protein>
    <submittedName>
        <fullName evidence="2">Podospora anserina S mat+ genomic DNA chromosome 5, supercontig 1</fullName>
    </submittedName>
</protein>
<evidence type="ECO:0000313" key="2">
    <source>
        <dbReference type="EMBL" id="CAP62122.1"/>
    </source>
</evidence>